<accession>A0ABQ4GNJ8</accession>
<gene>
    <name evidence="2" type="ORF">Msi02_38220</name>
</gene>
<dbReference type="SUPFAM" id="SSF52091">
    <property type="entry name" value="SpoIIaa-like"/>
    <property type="match status" value="1"/>
</dbReference>
<dbReference type="Gene3D" id="3.30.750.24">
    <property type="entry name" value="STAS domain"/>
    <property type="match status" value="1"/>
</dbReference>
<dbReference type="Proteomes" id="UP000660454">
    <property type="component" value="Unassembled WGS sequence"/>
</dbReference>
<dbReference type="Pfam" id="PF14417">
    <property type="entry name" value="MEDS"/>
    <property type="match status" value="1"/>
</dbReference>
<dbReference type="InterPro" id="IPR036513">
    <property type="entry name" value="STAS_dom_sf"/>
</dbReference>
<evidence type="ECO:0000313" key="3">
    <source>
        <dbReference type="Proteomes" id="UP000660454"/>
    </source>
</evidence>
<comment type="caution">
    <text evidence="2">The sequence shown here is derived from an EMBL/GenBank/DDBJ whole genome shotgun (WGS) entry which is preliminary data.</text>
</comment>
<proteinExistence type="predicted"/>
<dbReference type="InterPro" id="IPR002645">
    <property type="entry name" value="STAS_dom"/>
</dbReference>
<name>A0ABQ4GNJ8_9ACTN</name>
<dbReference type="CDD" id="cd07043">
    <property type="entry name" value="STAS_anti-anti-sigma_factors"/>
    <property type="match status" value="1"/>
</dbReference>
<feature type="domain" description="STAS" evidence="1">
    <location>
        <begin position="198"/>
        <end position="291"/>
    </location>
</feature>
<evidence type="ECO:0000259" key="1">
    <source>
        <dbReference type="PROSITE" id="PS50801"/>
    </source>
</evidence>
<reference evidence="2 3" key="1">
    <citation type="submission" date="2021-01" db="EMBL/GenBank/DDBJ databases">
        <title>Whole genome shotgun sequence of Microbispora siamensis NBRC 104113.</title>
        <authorList>
            <person name="Komaki H."/>
            <person name="Tamura T."/>
        </authorList>
    </citation>
    <scope>NUCLEOTIDE SEQUENCE [LARGE SCALE GENOMIC DNA]</scope>
    <source>
        <strain evidence="2 3">NBRC 104113</strain>
    </source>
</reference>
<dbReference type="PROSITE" id="PS50801">
    <property type="entry name" value="STAS"/>
    <property type="match status" value="1"/>
</dbReference>
<keyword evidence="3" id="KW-1185">Reference proteome</keyword>
<organism evidence="2 3">
    <name type="scientific">Microbispora siamensis</name>
    <dbReference type="NCBI Taxonomy" id="564413"/>
    <lineage>
        <taxon>Bacteria</taxon>
        <taxon>Bacillati</taxon>
        <taxon>Actinomycetota</taxon>
        <taxon>Actinomycetes</taxon>
        <taxon>Streptosporangiales</taxon>
        <taxon>Streptosporangiaceae</taxon>
        <taxon>Microbispora</taxon>
    </lineage>
</organism>
<dbReference type="InterPro" id="IPR058548">
    <property type="entry name" value="MlaB-like_STAS"/>
</dbReference>
<dbReference type="Pfam" id="PF13466">
    <property type="entry name" value="STAS_2"/>
    <property type="match status" value="1"/>
</dbReference>
<sequence length="291" mass="30606">MVSSLFDRLVAGDHVCNVYDDEEQRLAAVARFVRAGVGGGNRVVHFSVGSPEQVVDELVAQGVDAPALCETGALHVYAAGNTCLASGSFDPEAAVDGWRRALAEALDAGYAGLWVLGDMAWAASEISGAERLHRYEAEVNRVFSGGRALAMCLYDRRTMPPEALDRISAAHPSRLGPGPDESWVPLLRMRRTAVPPGLALAGEVDASNREALAATLAGLREDLPDAPGPLTVDLSGLRFADAGVARLLIEGHRALPGGIRVVGCPPQVARLLRVMGGEEILGAVDWAEATA</sequence>
<dbReference type="EMBL" id="BOOF01000020">
    <property type="protein sequence ID" value="GIH63005.1"/>
    <property type="molecule type" value="Genomic_DNA"/>
</dbReference>
<evidence type="ECO:0000313" key="2">
    <source>
        <dbReference type="EMBL" id="GIH63005.1"/>
    </source>
</evidence>
<dbReference type="RefSeq" id="WP_204049579.1">
    <property type="nucleotide sequence ID" value="NZ_BOOF01000020.1"/>
</dbReference>
<dbReference type="InterPro" id="IPR025847">
    <property type="entry name" value="MEDS_domain"/>
</dbReference>
<protein>
    <recommendedName>
        <fullName evidence="1">STAS domain-containing protein</fullName>
    </recommendedName>
</protein>